<dbReference type="Pfam" id="PF01053">
    <property type="entry name" value="Cys_Met_Meta_PP"/>
    <property type="match status" value="1"/>
</dbReference>
<dbReference type="PATRIC" id="fig|1423811.3.peg.692"/>
<dbReference type="InterPro" id="IPR000277">
    <property type="entry name" value="Cys/Met-Metab_PyrdxlP-dep_enz"/>
</dbReference>
<dbReference type="AlphaFoldDB" id="A0A0R1J7M5"/>
<dbReference type="PROSITE" id="PS00868">
    <property type="entry name" value="CYS_MET_METAB_PP"/>
    <property type="match status" value="1"/>
</dbReference>
<gene>
    <name evidence="6" type="ORF">FC72_GL000682</name>
</gene>
<proteinExistence type="inferred from homology"/>
<dbReference type="GO" id="GO:0004123">
    <property type="term" value="F:cystathionine gamma-lyase activity"/>
    <property type="evidence" value="ECO:0007669"/>
    <property type="project" value="TreeGrafter"/>
</dbReference>
<dbReference type="PIRSF" id="PIRSF001434">
    <property type="entry name" value="CGS"/>
    <property type="match status" value="1"/>
</dbReference>
<evidence type="ECO:0000256" key="3">
    <source>
        <dbReference type="ARBA" id="ARBA00022898"/>
    </source>
</evidence>
<sequence>MSKFNTTLIHGGKVDDNNTGAINTPVYNSSTYVYPKFGADVRWDYERSGNPTRASVEQLLAKLENGFAGFAFASGMAAITAAFSLFKPGDNIVIGENIYGGTFRYINEYLKPNGITFTSVDTRDSDAVEKAISADTKAIYFETVTNPLLQLTDVRQITAIAKKHHILTLIDNTFLSPYLQQPLNLGADVVIHSATKYLAGHSDLVAGVVVAKDKDVAEQIYNYQNTTGAVLPPQESSILQRGIQTLAVRMDRHLFNVQKVIEFLEKDSHISVIHYPGHDGDKNFEAIKDECKGFGGVLSFELNPGLDAKEFVNHIKVFSFAVSLGAVESLAEVPAFQSHAEIPREERLKVGIKDELIRLSIGLEDYHDLIDDIKQALEYV</sequence>
<dbReference type="InterPro" id="IPR015421">
    <property type="entry name" value="PyrdxlP-dep_Trfase_major"/>
</dbReference>
<evidence type="ECO:0000313" key="7">
    <source>
        <dbReference type="Proteomes" id="UP000050929"/>
    </source>
</evidence>
<comment type="cofactor">
    <cofactor evidence="1 5">
        <name>pyridoxal 5'-phosphate</name>
        <dbReference type="ChEBI" id="CHEBI:597326"/>
    </cofactor>
</comment>
<dbReference type="CDD" id="cd00614">
    <property type="entry name" value="CGS_like"/>
    <property type="match status" value="1"/>
</dbReference>
<dbReference type="Gene3D" id="3.90.1150.10">
    <property type="entry name" value="Aspartate Aminotransferase, domain 1"/>
    <property type="match status" value="1"/>
</dbReference>
<reference evidence="6 7" key="1">
    <citation type="journal article" date="2015" name="Genome Announc.">
        <title>Expanding the biotechnology potential of lactobacilli through comparative genomics of 213 strains and associated genera.</title>
        <authorList>
            <person name="Sun Z."/>
            <person name="Harris H.M."/>
            <person name="McCann A."/>
            <person name="Guo C."/>
            <person name="Argimon S."/>
            <person name="Zhang W."/>
            <person name="Yang X."/>
            <person name="Jeffery I.B."/>
            <person name="Cooney J.C."/>
            <person name="Kagawa T.F."/>
            <person name="Liu W."/>
            <person name="Song Y."/>
            <person name="Salvetti E."/>
            <person name="Wrobel A."/>
            <person name="Rasinkangas P."/>
            <person name="Parkhill J."/>
            <person name="Rea M.C."/>
            <person name="O'Sullivan O."/>
            <person name="Ritari J."/>
            <person name="Douillard F.P."/>
            <person name="Paul Ross R."/>
            <person name="Yang R."/>
            <person name="Briner A.E."/>
            <person name="Felis G.E."/>
            <person name="de Vos W.M."/>
            <person name="Barrangou R."/>
            <person name="Klaenhammer T.R."/>
            <person name="Caufield P.W."/>
            <person name="Cui Y."/>
            <person name="Zhang H."/>
            <person name="O'Toole P.W."/>
        </authorList>
    </citation>
    <scope>NUCLEOTIDE SEQUENCE [LARGE SCALE GENOMIC DNA]</scope>
    <source>
        <strain evidence="6 7">DSM 20183</strain>
    </source>
</reference>
<dbReference type="STRING" id="1423811.FC72_GL000682"/>
<dbReference type="SUPFAM" id="SSF53383">
    <property type="entry name" value="PLP-dependent transferases"/>
    <property type="match status" value="1"/>
</dbReference>
<dbReference type="GO" id="GO:0019346">
    <property type="term" value="P:transsulfuration"/>
    <property type="evidence" value="ECO:0007669"/>
    <property type="project" value="InterPro"/>
</dbReference>
<name>A0A0R1J7M5_9LACO</name>
<accession>A0A0R1J7M5</accession>
<keyword evidence="3 4" id="KW-0663">Pyridoxal phosphate</keyword>
<dbReference type="Gene3D" id="3.40.640.10">
    <property type="entry name" value="Type I PLP-dependent aspartate aminotransferase-like (Major domain)"/>
    <property type="match status" value="1"/>
</dbReference>
<keyword evidence="7" id="KW-1185">Reference proteome</keyword>
<comment type="similarity">
    <text evidence="2 5">Belongs to the trans-sulfuration enzymes family.</text>
</comment>
<dbReference type="InterPro" id="IPR054542">
    <property type="entry name" value="Cys_met_metab_PP"/>
</dbReference>
<evidence type="ECO:0000256" key="5">
    <source>
        <dbReference type="RuleBase" id="RU362118"/>
    </source>
</evidence>
<protein>
    <submittedName>
        <fullName evidence="6">Cys Met metabolism pyridoxal-phosphate-dependent protein</fullName>
    </submittedName>
</protein>
<dbReference type="GO" id="GO:0003962">
    <property type="term" value="F:cystathionine gamma-synthase activity"/>
    <property type="evidence" value="ECO:0007669"/>
    <property type="project" value="TreeGrafter"/>
</dbReference>
<dbReference type="EMBL" id="AZDG01000016">
    <property type="protein sequence ID" value="KRK64116.1"/>
    <property type="molecule type" value="Genomic_DNA"/>
</dbReference>
<dbReference type="InterPro" id="IPR015422">
    <property type="entry name" value="PyrdxlP-dep_Trfase_small"/>
</dbReference>
<feature type="modified residue" description="N6-(pyridoxal phosphate)lysine" evidence="4">
    <location>
        <position position="196"/>
    </location>
</feature>
<dbReference type="RefSeq" id="WP_057766415.1">
    <property type="nucleotide sequence ID" value="NZ_AZDG01000016.1"/>
</dbReference>
<dbReference type="InterPro" id="IPR015424">
    <property type="entry name" value="PyrdxlP-dep_Trfase"/>
</dbReference>
<dbReference type="FunFam" id="3.40.640.10:FF:000009">
    <property type="entry name" value="Cystathionine gamma-synthase homolog"/>
    <property type="match status" value="1"/>
</dbReference>
<evidence type="ECO:0000256" key="2">
    <source>
        <dbReference type="ARBA" id="ARBA00009077"/>
    </source>
</evidence>
<dbReference type="GO" id="GO:0005737">
    <property type="term" value="C:cytoplasm"/>
    <property type="evidence" value="ECO:0007669"/>
    <property type="project" value="TreeGrafter"/>
</dbReference>
<dbReference type="Proteomes" id="UP000050929">
    <property type="component" value="Unassembled WGS sequence"/>
</dbReference>
<dbReference type="PANTHER" id="PTHR11808">
    <property type="entry name" value="TRANS-SULFURATION ENZYME FAMILY MEMBER"/>
    <property type="match status" value="1"/>
</dbReference>
<dbReference type="PANTHER" id="PTHR11808:SF15">
    <property type="entry name" value="CYSTATHIONINE GAMMA-LYASE"/>
    <property type="match status" value="1"/>
</dbReference>
<evidence type="ECO:0000256" key="4">
    <source>
        <dbReference type="PIRSR" id="PIRSR001434-2"/>
    </source>
</evidence>
<dbReference type="OrthoDB" id="9780685at2"/>
<evidence type="ECO:0000256" key="1">
    <source>
        <dbReference type="ARBA" id="ARBA00001933"/>
    </source>
</evidence>
<dbReference type="GO" id="GO:0030170">
    <property type="term" value="F:pyridoxal phosphate binding"/>
    <property type="evidence" value="ECO:0007669"/>
    <property type="project" value="InterPro"/>
</dbReference>
<organism evidence="6 7">
    <name type="scientific">Companilactobacillus tucceti DSM 20183</name>
    <dbReference type="NCBI Taxonomy" id="1423811"/>
    <lineage>
        <taxon>Bacteria</taxon>
        <taxon>Bacillati</taxon>
        <taxon>Bacillota</taxon>
        <taxon>Bacilli</taxon>
        <taxon>Lactobacillales</taxon>
        <taxon>Lactobacillaceae</taxon>
        <taxon>Companilactobacillus</taxon>
    </lineage>
</organism>
<evidence type="ECO:0000313" key="6">
    <source>
        <dbReference type="EMBL" id="KRK64116.1"/>
    </source>
</evidence>
<dbReference type="GO" id="GO:0019343">
    <property type="term" value="P:cysteine biosynthetic process via cystathionine"/>
    <property type="evidence" value="ECO:0007669"/>
    <property type="project" value="TreeGrafter"/>
</dbReference>
<comment type="caution">
    <text evidence="6">The sequence shown here is derived from an EMBL/GenBank/DDBJ whole genome shotgun (WGS) entry which is preliminary data.</text>
</comment>